<organism evidence="2 3">
    <name type="scientific">Vitrella brassicaformis (strain CCMP3155)</name>
    <dbReference type="NCBI Taxonomy" id="1169540"/>
    <lineage>
        <taxon>Eukaryota</taxon>
        <taxon>Sar</taxon>
        <taxon>Alveolata</taxon>
        <taxon>Colpodellida</taxon>
        <taxon>Vitrellaceae</taxon>
        <taxon>Vitrella</taxon>
    </lineage>
</organism>
<dbReference type="Proteomes" id="UP000041254">
    <property type="component" value="Unassembled WGS sequence"/>
</dbReference>
<dbReference type="PhylomeDB" id="A0A0G4H4G7"/>
<evidence type="ECO:0000313" key="3">
    <source>
        <dbReference type="Proteomes" id="UP000041254"/>
    </source>
</evidence>
<name>A0A0G4H4G7_VITBC</name>
<feature type="region of interest" description="Disordered" evidence="1">
    <location>
        <begin position="1"/>
        <end position="22"/>
    </location>
</feature>
<protein>
    <submittedName>
        <fullName evidence="2">Uncharacterized protein</fullName>
    </submittedName>
</protein>
<reference evidence="2 3" key="1">
    <citation type="submission" date="2014-11" db="EMBL/GenBank/DDBJ databases">
        <authorList>
            <person name="Zhu J."/>
            <person name="Qi W."/>
            <person name="Song R."/>
        </authorList>
    </citation>
    <scope>NUCLEOTIDE SEQUENCE [LARGE SCALE GENOMIC DNA]</scope>
</reference>
<dbReference type="EMBL" id="CDMY01000989">
    <property type="protein sequence ID" value="CEM38546.1"/>
    <property type="molecule type" value="Genomic_DNA"/>
</dbReference>
<proteinExistence type="predicted"/>
<dbReference type="VEuPathDB" id="CryptoDB:Vbra_10553"/>
<accession>A0A0G4H4G7</accession>
<dbReference type="InParanoid" id="A0A0G4H4G7"/>
<gene>
    <name evidence="2" type="ORF">Vbra_10553</name>
</gene>
<evidence type="ECO:0000313" key="2">
    <source>
        <dbReference type="EMBL" id="CEM38546.1"/>
    </source>
</evidence>
<sequence length="713" mass="78779">MSRVEANAKAKQPRVGEEDVDMANKSDKVAGVGLAHLEAETVYEVGDFLTTIERKPLSLVCQQLHKKTTDATYGVLYRDLTISKKEYDYWKKIKPTDTLKTRLSKIKTAFIETDCHNDVLPSAVECIEASKATLIHIGVDDPRRVCYGPNRHGNREGPGEGEGKEPVVFEKPRQLHITDTRHLDLVKDRKWVFPSLEVLSVGKVCDESLSCSKRISHLPAVTHIVSTSSAEITSIKADVIDVTEGDEWQAFTSSLSGCPKLTSISGLHLVPPETDYREPNRVEYIYDPLGRLSAALDTNWRTEHMKDVDKTITIHHRFAFGPDFSRQLTDRSGPNHFALQDLLTWAEETKCQIVWMPRYDDHFERSIYDTDSPPQYDDIVIDCGKEGPDTPPAPHGPVAQLITDLTTECDAVKFVYGGAPLHDTWGQLLTFPAATKLSIHPQHHNDGSTPVRQLITSIPEWLVAKDQSGSNTHLPNIQHLYINASSGGSGTDGARNNALPTGAEAARLEQLLGSLAEVREVWLGALSLRTVSQCVSYLHARELDELHISLWLMSSALPDSSHTPVPKLAYPAVKSLRVSNAYEISKGCVRSVLSLLMSIKPATASIDLKLTTESLMTAKARRRAANSDYEGEWGWDEDGDFEPSHSKGLTALLREAERKVGSVYSVVSSVCDVDGDGWKDSFINMLRMELVLKQGGEGDKGGKGGKKKSNKAK</sequence>
<evidence type="ECO:0000256" key="1">
    <source>
        <dbReference type="SAM" id="MobiDB-lite"/>
    </source>
</evidence>
<keyword evidence="3" id="KW-1185">Reference proteome</keyword>
<dbReference type="AlphaFoldDB" id="A0A0G4H4G7"/>